<feature type="domain" description="DNA topoisomerase I eukaryotic-type" evidence="12">
    <location>
        <begin position="273"/>
        <end position="648"/>
    </location>
</feature>
<dbReference type="GO" id="GO:0006260">
    <property type="term" value="P:DNA replication"/>
    <property type="evidence" value="ECO:0007669"/>
    <property type="project" value="TreeGrafter"/>
</dbReference>
<proteinExistence type="inferred from homology"/>
<evidence type="ECO:0000256" key="10">
    <source>
        <dbReference type="SAM" id="Coils"/>
    </source>
</evidence>
<gene>
    <name evidence="13" type="primary">Top1</name>
    <name evidence="13" type="ORF">CDAR_401121</name>
</gene>
<evidence type="ECO:0000256" key="6">
    <source>
        <dbReference type="ARBA" id="ARBA00023235"/>
    </source>
</evidence>
<name>A0AAV4TNL5_9ARAC</name>
<dbReference type="FunFam" id="3.90.15.10:FF:000003">
    <property type="entry name" value="DNA topoisomerase I"/>
    <property type="match status" value="1"/>
</dbReference>
<evidence type="ECO:0000256" key="9">
    <source>
        <dbReference type="RuleBase" id="RU365101"/>
    </source>
</evidence>
<reference evidence="13 14" key="1">
    <citation type="submission" date="2021-06" db="EMBL/GenBank/DDBJ databases">
        <title>Caerostris darwini draft genome.</title>
        <authorList>
            <person name="Kono N."/>
            <person name="Arakawa K."/>
        </authorList>
    </citation>
    <scope>NUCLEOTIDE SEQUENCE [LARGE SCALE GENOMIC DNA]</scope>
</reference>
<sequence>MFANRLNIGAFGIGNCVQVFKMEQTEAARKVNKEQIAVKRKKESEAGPSREEPEAGPSREEPEAGPSSEEPEAGPSREEPKAGPSRQEPEAGPSRKEPEAGPSKKKSKKREEPIVWKWWEEEKLDRGIKWQTLSHNGPVFAPPYERVPTDVKFLYSGKPVHLSEETEEVAALYSRMLDNEYTSKAQFQRNFFKDWRAVMTNREKVIITDLKKCDFQAFHMYYKMKSQKREIIPIEEKLRLQQENEDLMEKFGYCIIDGHKQRIGNFKIEPPGLFRGRGNHPKMGKIKKRIEAEDVVINIGKEAKVPPPPLGHMWKEIRHDNTVSWLAKWTENIFSSPKYIMLNPSSKLKGEKDWQKFETARKLRAHVDRIRDEYTQDFKSDDMRVRQRAVALYFIDQLALRAGNEKDEDTADTVGCCSLRVEHISLDEEKDGKRGVVNFDFLGKDSIRYVNSVTVVKEVFNNLRFFMEKKKPGTDLFDKLTTSILNKYLNGLMEGLTAKVFRTYNASKVLQDQLNLLTTEGMIVPEKVFAYNRANRAVAVLCNHQRTVSKSYTRSMDILKTKMDALVRQIRVLDNEVKAAKKRRRQGPEQMQKKLRLAQLQQQLKKLKLQAADKEESKLIALGTSKLNYLDPRISVACVQDKFSKMLEVAMKVIMFILFITVENAMEYFLDFMRTIMKYCIFIILLYCECIKDFFEILVYTTIKIAKRTIWTIQAIGLDQKLRERSSPIYMNKSTQTESLQMKEAQNATYEDEKLRKKILPHFSPTSPCKVKLSFSSPKCEDKYENFNIVGMSPNLSIKDAESSPAVLKLEADFNGNKSFQTSHSPSPLCSINVSLSPRVETKFLRLGNEELSKEERSVLKFLKKKLNNWKFRKFVRKQFSIFQNNAGESEDLTYLEKNNMRIDHSVYNIKKSFIEEPISPTYIGCCSTIVSKLKSKFYYESESPSVSYRRF</sequence>
<dbReference type="InterPro" id="IPR013034">
    <property type="entry name" value="DNA_topo_DNA_db_N_dom1"/>
</dbReference>
<comment type="similarity">
    <text evidence="3 8 9">Belongs to the type IB topoisomerase family.</text>
</comment>
<keyword evidence="6 8" id="KW-0413">Isomerase</keyword>
<dbReference type="InterPro" id="IPR013499">
    <property type="entry name" value="TopoI_euk"/>
</dbReference>
<dbReference type="InterPro" id="IPR013030">
    <property type="entry name" value="DNA_topo_DNA_db_N_dom2"/>
</dbReference>
<evidence type="ECO:0000259" key="12">
    <source>
        <dbReference type="SMART" id="SM00435"/>
    </source>
</evidence>
<dbReference type="Pfam" id="PF02919">
    <property type="entry name" value="Topoisom_I_N"/>
    <property type="match status" value="1"/>
</dbReference>
<dbReference type="Pfam" id="PF14370">
    <property type="entry name" value="Topo_C_assoc"/>
    <property type="match status" value="1"/>
</dbReference>
<dbReference type="Gene3D" id="2.170.11.10">
    <property type="entry name" value="DNA Topoisomerase I, domain 2"/>
    <property type="match status" value="1"/>
</dbReference>
<keyword evidence="7" id="KW-0539">Nucleus</keyword>
<dbReference type="GO" id="GO:0007059">
    <property type="term" value="P:chromosome segregation"/>
    <property type="evidence" value="ECO:0007669"/>
    <property type="project" value="TreeGrafter"/>
</dbReference>
<dbReference type="GO" id="GO:0005694">
    <property type="term" value="C:chromosome"/>
    <property type="evidence" value="ECO:0007669"/>
    <property type="project" value="InterPro"/>
</dbReference>
<dbReference type="SUPFAM" id="SSF46596">
    <property type="entry name" value="Eukaryotic DNA topoisomerase I, dispensable insert domain"/>
    <property type="match status" value="1"/>
</dbReference>
<dbReference type="InterPro" id="IPR013500">
    <property type="entry name" value="TopoI_cat_euk"/>
</dbReference>
<organism evidence="13 14">
    <name type="scientific">Caerostris darwini</name>
    <dbReference type="NCBI Taxonomy" id="1538125"/>
    <lineage>
        <taxon>Eukaryota</taxon>
        <taxon>Metazoa</taxon>
        <taxon>Ecdysozoa</taxon>
        <taxon>Arthropoda</taxon>
        <taxon>Chelicerata</taxon>
        <taxon>Arachnida</taxon>
        <taxon>Araneae</taxon>
        <taxon>Araneomorphae</taxon>
        <taxon>Entelegynae</taxon>
        <taxon>Araneoidea</taxon>
        <taxon>Araneidae</taxon>
        <taxon>Caerostris</taxon>
    </lineage>
</organism>
<dbReference type="InterPro" id="IPR014727">
    <property type="entry name" value="TopoI_cat_a/b-sub_euk"/>
</dbReference>
<dbReference type="FunFam" id="2.170.11.10:FF:000001">
    <property type="entry name" value="DNA topoisomerase I"/>
    <property type="match status" value="1"/>
</dbReference>
<comment type="caution">
    <text evidence="13">The sequence shown here is derived from an EMBL/GenBank/DDBJ whole genome shotgun (WGS) entry which is preliminary data.</text>
</comment>
<evidence type="ECO:0000313" key="13">
    <source>
        <dbReference type="EMBL" id="GIY45528.1"/>
    </source>
</evidence>
<dbReference type="SMART" id="SM00435">
    <property type="entry name" value="TOPEUc"/>
    <property type="match status" value="1"/>
</dbReference>
<feature type="region of interest" description="Disordered" evidence="11">
    <location>
        <begin position="27"/>
        <end position="111"/>
    </location>
</feature>
<dbReference type="InterPro" id="IPR001631">
    <property type="entry name" value="TopoI"/>
</dbReference>
<dbReference type="EMBL" id="BPLQ01009633">
    <property type="protein sequence ID" value="GIY45528.1"/>
    <property type="molecule type" value="Genomic_DNA"/>
</dbReference>
<evidence type="ECO:0000256" key="11">
    <source>
        <dbReference type="SAM" id="MobiDB-lite"/>
    </source>
</evidence>
<dbReference type="CDD" id="cd03488">
    <property type="entry name" value="Topoisomer_IB_N_htopoI_like"/>
    <property type="match status" value="1"/>
</dbReference>
<keyword evidence="4 8" id="KW-0799">Topoisomerase</keyword>
<dbReference type="SUPFAM" id="SSF56349">
    <property type="entry name" value="DNA breaking-rejoining enzymes"/>
    <property type="match status" value="1"/>
</dbReference>
<feature type="coiled-coil region" evidence="10">
    <location>
        <begin position="556"/>
        <end position="617"/>
    </location>
</feature>
<dbReference type="GO" id="GO:0006265">
    <property type="term" value="P:DNA topological change"/>
    <property type="evidence" value="ECO:0007669"/>
    <property type="project" value="UniProtKB-UniRule"/>
</dbReference>
<evidence type="ECO:0000256" key="2">
    <source>
        <dbReference type="ARBA" id="ARBA00004123"/>
    </source>
</evidence>
<evidence type="ECO:0000256" key="3">
    <source>
        <dbReference type="ARBA" id="ARBA00006645"/>
    </source>
</evidence>
<dbReference type="SUPFAM" id="SSF56741">
    <property type="entry name" value="Eukaryotic DNA topoisomerase I, N-terminal DNA-binding fragment"/>
    <property type="match status" value="1"/>
</dbReference>
<evidence type="ECO:0000313" key="14">
    <source>
        <dbReference type="Proteomes" id="UP001054837"/>
    </source>
</evidence>
<dbReference type="PANTHER" id="PTHR10290:SF3">
    <property type="entry name" value="DNA TOPOISOMERASE 1"/>
    <property type="match status" value="1"/>
</dbReference>
<evidence type="ECO:0000256" key="5">
    <source>
        <dbReference type="ARBA" id="ARBA00023125"/>
    </source>
</evidence>
<dbReference type="InterPro" id="IPR008336">
    <property type="entry name" value="TopoI_DNA-bd_euk"/>
</dbReference>
<dbReference type="GO" id="GO:0003677">
    <property type="term" value="F:DNA binding"/>
    <property type="evidence" value="ECO:0007669"/>
    <property type="project" value="UniProtKB-UniRule"/>
</dbReference>
<keyword evidence="5 8" id="KW-0238">DNA-binding</keyword>
<feature type="compositionally biased region" description="Basic and acidic residues" evidence="11">
    <location>
        <begin position="27"/>
        <end position="62"/>
    </location>
</feature>
<dbReference type="InterPro" id="IPR014711">
    <property type="entry name" value="TopoI_cat_a-hlx-sub_euk"/>
</dbReference>
<feature type="compositionally biased region" description="Basic and acidic residues" evidence="11">
    <location>
        <begin position="75"/>
        <end position="99"/>
    </location>
</feature>
<dbReference type="InterPro" id="IPR011010">
    <property type="entry name" value="DNA_brk_join_enz"/>
</dbReference>
<keyword evidence="10" id="KW-0175">Coiled coil</keyword>
<evidence type="ECO:0000256" key="7">
    <source>
        <dbReference type="ARBA" id="ARBA00023242"/>
    </source>
</evidence>
<evidence type="ECO:0000256" key="8">
    <source>
        <dbReference type="PROSITE-ProRule" id="PRU01382"/>
    </source>
</evidence>
<dbReference type="InterPro" id="IPR048045">
    <property type="entry name" value="Topoisomer_I_DNA-bd"/>
</dbReference>
<comment type="function">
    <text evidence="9">Releases the supercoiling and torsional tension of DNA introduced during the DNA replication and transcription by transiently cleaving and rejoining one strand of the DNA duplex. Introduces a single-strand break via transesterification at the specific target site 5'-[CT]CCTTp site in duplex DNA. The scissile phosphodiester is attacked by the catalytic tyrosine of the enzyme, resulting in the formation of a DNA-(3'-phosphotyrosyl)-enzyme intermediate and the expulsion of a 5'-OH DNA strand. The free DNA strand then undergoes passage around the unbroken strand thus removing DNA supercoils. Finally, in the religation step, the DNA 5'-OH attacks the covalent intermediate to expel the active-site tyrosine and restore the DNA phosphodiester backbone.</text>
</comment>
<dbReference type="AlphaFoldDB" id="A0AAV4TNL5"/>
<dbReference type="Gene3D" id="1.10.10.41">
    <property type="entry name" value="Yeast DNA topoisomerase - domain 1"/>
    <property type="match status" value="1"/>
</dbReference>
<dbReference type="EC" id="5.6.2.1" evidence="9"/>
<dbReference type="Gene3D" id="1.10.132.10">
    <property type="match status" value="1"/>
</dbReference>
<dbReference type="CDD" id="cd00659">
    <property type="entry name" value="Topo_IB_C"/>
    <property type="match status" value="1"/>
</dbReference>
<dbReference type="InterPro" id="IPR025834">
    <property type="entry name" value="TopoI_C_dom"/>
</dbReference>
<dbReference type="PROSITE" id="PS00176">
    <property type="entry name" value="TOPO_IB_1"/>
    <property type="match status" value="1"/>
</dbReference>
<dbReference type="PRINTS" id="PR00416">
    <property type="entry name" value="EUTPISMRASEI"/>
</dbReference>
<comment type="catalytic activity">
    <reaction evidence="1 8 9">
        <text>ATP-independent breakage of single-stranded DNA, followed by passage and rejoining.</text>
        <dbReference type="EC" id="5.6.2.1"/>
    </reaction>
</comment>
<dbReference type="Pfam" id="PF01028">
    <property type="entry name" value="Topoisom_I"/>
    <property type="match status" value="1"/>
</dbReference>
<keyword evidence="14" id="KW-1185">Reference proteome</keyword>
<accession>A0AAV4TNL5</accession>
<dbReference type="Gene3D" id="3.90.15.10">
    <property type="entry name" value="Topoisomerase I, Chain A, domain 3"/>
    <property type="match status" value="1"/>
</dbReference>
<dbReference type="GO" id="GO:0005730">
    <property type="term" value="C:nucleolus"/>
    <property type="evidence" value="ECO:0007669"/>
    <property type="project" value="TreeGrafter"/>
</dbReference>
<evidence type="ECO:0000256" key="1">
    <source>
        <dbReference type="ARBA" id="ARBA00000213"/>
    </source>
</evidence>
<dbReference type="FunFam" id="1.10.10.41:FF:000001">
    <property type="entry name" value="DNA topoisomerase I"/>
    <property type="match status" value="1"/>
</dbReference>
<dbReference type="GO" id="GO:0003917">
    <property type="term" value="F:DNA topoisomerase type I (single strand cut, ATP-independent) activity"/>
    <property type="evidence" value="ECO:0007669"/>
    <property type="project" value="UniProtKB-UniRule"/>
</dbReference>
<dbReference type="InterPro" id="IPR051062">
    <property type="entry name" value="Topoisomerase_IB"/>
</dbReference>
<protein>
    <recommendedName>
        <fullName evidence="9">DNA topoisomerase I</fullName>
        <ecNumber evidence="9">5.6.2.1</ecNumber>
    </recommendedName>
    <alternativeName>
        <fullName evidence="9">DNA topoisomerase 1</fullName>
    </alternativeName>
</protein>
<dbReference type="InterPro" id="IPR036202">
    <property type="entry name" value="TopoI_DNA-bd_euk_N_sf"/>
</dbReference>
<evidence type="ECO:0000256" key="4">
    <source>
        <dbReference type="ARBA" id="ARBA00023029"/>
    </source>
</evidence>
<dbReference type="InterPro" id="IPR018521">
    <property type="entry name" value="TopoIB_AS"/>
</dbReference>
<feature type="active site" description="O-(3'-phospho-DNA)-tyrosine intermediate" evidence="8">
    <location>
        <position position="629"/>
    </location>
</feature>
<dbReference type="PROSITE" id="PS52038">
    <property type="entry name" value="TOPO_IB_2"/>
    <property type="match status" value="1"/>
</dbReference>
<comment type="subcellular location">
    <subcellularLocation>
        <location evidence="2">Nucleus</location>
    </subcellularLocation>
</comment>
<dbReference type="Proteomes" id="UP001054837">
    <property type="component" value="Unassembled WGS sequence"/>
</dbReference>
<dbReference type="PANTHER" id="PTHR10290">
    <property type="entry name" value="DNA TOPOISOMERASE I"/>
    <property type="match status" value="1"/>
</dbReference>